<dbReference type="EMBL" id="FNIM01000001">
    <property type="protein sequence ID" value="SDN26766.1"/>
    <property type="molecule type" value="Genomic_DNA"/>
</dbReference>
<organism evidence="2 3">
    <name type="scientific">Actinomyces ruminicola</name>
    <dbReference type="NCBI Taxonomy" id="332524"/>
    <lineage>
        <taxon>Bacteria</taxon>
        <taxon>Bacillati</taxon>
        <taxon>Actinomycetota</taxon>
        <taxon>Actinomycetes</taxon>
        <taxon>Actinomycetales</taxon>
        <taxon>Actinomycetaceae</taxon>
        <taxon>Actinomyces</taxon>
    </lineage>
</organism>
<feature type="region of interest" description="Disordered" evidence="1">
    <location>
        <begin position="1"/>
        <end position="30"/>
    </location>
</feature>
<evidence type="ECO:0000313" key="3">
    <source>
        <dbReference type="Proteomes" id="UP000198541"/>
    </source>
</evidence>
<proteinExistence type="predicted"/>
<gene>
    <name evidence="2" type="ORF">SAMN05216355_101494</name>
</gene>
<keyword evidence="3" id="KW-1185">Reference proteome</keyword>
<feature type="compositionally biased region" description="Polar residues" evidence="1">
    <location>
        <begin position="1"/>
        <end position="10"/>
    </location>
</feature>
<dbReference type="AlphaFoldDB" id="A0A1H0A276"/>
<dbReference type="Proteomes" id="UP000198541">
    <property type="component" value="Unassembled WGS sequence"/>
</dbReference>
<evidence type="ECO:0000256" key="1">
    <source>
        <dbReference type="SAM" id="MobiDB-lite"/>
    </source>
</evidence>
<name>A0A1H0A276_9ACTO</name>
<evidence type="ECO:0000313" key="2">
    <source>
        <dbReference type="EMBL" id="SDN26766.1"/>
    </source>
</evidence>
<accession>A0A1H0A276</accession>
<sequence>MINAALSNKRATPDASVHRYSLETAERARA</sequence>
<reference evidence="3" key="1">
    <citation type="submission" date="2016-10" db="EMBL/GenBank/DDBJ databases">
        <authorList>
            <person name="Varghese N."/>
            <person name="Submissions S."/>
        </authorList>
    </citation>
    <scope>NUCLEOTIDE SEQUENCE [LARGE SCALE GENOMIC DNA]</scope>
    <source>
        <strain evidence="3">DSM 27982</strain>
    </source>
</reference>
<feature type="compositionally biased region" description="Basic and acidic residues" evidence="1">
    <location>
        <begin position="16"/>
        <end position="30"/>
    </location>
</feature>
<protein>
    <submittedName>
        <fullName evidence="2">Uncharacterized protein</fullName>
    </submittedName>
</protein>